<accession>A0A7S1U9X6</accession>
<feature type="transmembrane region" description="Helical" evidence="1">
    <location>
        <begin position="101"/>
        <end position="120"/>
    </location>
</feature>
<gene>
    <name evidence="2" type="ORF">PPAR1163_LOCUS19968</name>
</gene>
<proteinExistence type="predicted"/>
<evidence type="ECO:0000256" key="1">
    <source>
        <dbReference type="SAM" id="Phobius"/>
    </source>
</evidence>
<dbReference type="EMBL" id="HBGJ01031515">
    <property type="protein sequence ID" value="CAD9261588.1"/>
    <property type="molecule type" value="Transcribed_RNA"/>
</dbReference>
<sequence>MAKVTAYRDPGRFRFALIFQYFGGPMLYEDVKYSYMQSMEDTKEGDNTVKSEEDVRSAVDVVDHKPCVAATEAPDILVRRVGGPRAYILKLRQASRLHRKAMCATFVVFLVPIIFLALFASTFAENSSESCTKQECLEPRGWCTDETDTTDCCQEYCCEADEMPTPNSGNPACTAIAYTSQCFHGDRCESYDPQRFFESIGSIEASDITEGDGARFGYIYLILAAFMFVVAAMVSRYIRKVYHRRLLETFRMWSKIGVHMHFEERSENVDEKIESQYRKRPKLWFAVDESQSI</sequence>
<reference evidence="2" key="1">
    <citation type="submission" date="2021-01" db="EMBL/GenBank/DDBJ databases">
        <authorList>
            <person name="Corre E."/>
            <person name="Pelletier E."/>
            <person name="Niang G."/>
            <person name="Scheremetjew M."/>
            <person name="Finn R."/>
            <person name="Kale V."/>
            <person name="Holt S."/>
            <person name="Cochrane G."/>
            <person name="Meng A."/>
            <person name="Brown T."/>
            <person name="Cohen L."/>
        </authorList>
    </citation>
    <scope>NUCLEOTIDE SEQUENCE</scope>
    <source>
        <strain evidence="2">CCMP2877</strain>
    </source>
</reference>
<protein>
    <submittedName>
        <fullName evidence="2">Uncharacterized protein</fullName>
    </submittedName>
</protein>
<feature type="transmembrane region" description="Helical" evidence="1">
    <location>
        <begin position="218"/>
        <end position="238"/>
    </location>
</feature>
<evidence type="ECO:0000313" key="2">
    <source>
        <dbReference type="EMBL" id="CAD9261588.1"/>
    </source>
</evidence>
<name>A0A7S1U9X6_9STRA</name>
<dbReference type="AlphaFoldDB" id="A0A7S1U9X6"/>
<keyword evidence="1" id="KW-0472">Membrane</keyword>
<keyword evidence="1" id="KW-1133">Transmembrane helix</keyword>
<keyword evidence="1" id="KW-0812">Transmembrane</keyword>
<organism evidence="2">
    <name type="scientific">Phaeomonas parva</name>
    <dbReference type="NCBI Taxonomy" id="124430"/>
    <lineage>
        <taxon>Eukaryota</taxon>
        <taxon>Sar</taxon>
        <taxon>Stramenopiles</taxon>
        <taxon>Ochrophyta</taxon>
        <taxon>Pinguiophyceae</taxon>
        <taxon>Pinguiochrysidales</taxon>
        <taxon>Pinguiochrysidaceae</taxon>
        <taxon>Phaeomonas</taxon>
    </lineage>
</organism>